<accession>A0AAE9Y490</accession>
<dbReference type="Gene3D" id="1.10.10.10">
    <property type="entry name" value="Winged helix-like DNA-binding domain superfamily/Winged helix DNA-binding domain"/>
    <property type="match status" value="1"/>
</dbReference>
<dbReference type="PANTHER" id="PTHR33169">
    <property type="entry name" value="PADR-FAMILY TRANSCRIPTIONAL REGULATOR"/>
    <property type="match status" value="1"/>
</dbReference>
<feature type="domain" description="Transcription regulator PadR N-terminal" evidence="1">
    <location>
        <begin position="8"/>
        <end position="80"/>
    </location>
</feature>
<dbReference type="PANTHER" id="PTHR33169:SF13">
    <property type="entry name" value="PADR-FAMILY TRANSCRIPTIONAL REGULATOR"/>
    <property type="match status" value="1"/>
</dbReference>
<dbReference type="InterPro" id="IPR036388">
    <property type="entry name" value="WH-like_DNA-bd_sf"/>
</dbReference>
<dbReference type="KEGG" id="ima:PO878_14745"/>
<organism evidence="2 3">
    <name type="scientific">Iamia majanohamensis</name>
    <dbReference type="NCBI Taxonomy" id="467976"/>
    <lineage>
        <taxon>Bacteria</taxon>
        <taxon>Bacillati</taxon>
        <taxon>Actinomycetota</taxon>
        <taxon>Acidimicrobiia</taxon>
        <taxon>Acidimicrobiales</taxon>
        <taxon>Iamiaceae</taxon>
        <taxon>Iamia</taxon>
    </lineage>
</organism>
<evidence type="ECO:0000259" key="1">
    <source>
        <dbReference type="Pfam" id="PF03551"/>
    </source>
</evidence>
<reference evidence="2" key="1">
    <citation type="submission" date="2023-01" db="EMBL/GenBank/DDBJ databases">
        <title>The diversity of Class Acidimicrobiia in South China Sea sediment environments and the proposal of Iamia marina sp. nov., a novel species of the genus Iamia.</title>
        <authorList>
            <person name="He Y."/>
            <person name="Tian X."/>
        </authorList>
    </citation>
    <scope>NUCLEOTIDE SEQUENCE</scope>
    <source>
        <strain evidence="2">DSM 19957</strain>
    </source>
</reference>
<dbReference type="InterPro" id="IPR005149">
    <property type="entry name" value="Tscrpt_reg_PadR_N"/>
</dbReference>
<evidence type="ECO:0000313" key="3">
    <source>
        <dbReference type="Proteomes" id="UP001216390"/>
    </source>
</evidence>
<proteinExistence type="predicted"/>
<dbReference type="InterPro" id="IPR036390">
    <property type="entry name" value="WH_DNA-bd_sf"/>
</dbReference>
<name>A0AAE9Y490_9ACTN</name>
<dbReference type="AlphaFoldDB" id="A0AAE9Y490"/>
<sequence>MRQPTFQILVALAHEERHGYGIIRRVATLTEGQVRLGPGTLYGALDRLVGEGAVVATRTEVVSGRERRYYRLTDSGRETLLAEVERRSAMLDAAREALDLPPGTATT</sequence>
<dbReference type="Pfam" id="PF03551">
    <property type="entry name" value="PadR"/>
    <property type="match status" value="1"/>
</dbReference>
<dbReference type="SUPFAM" id="SSF46785">
    <property type="entry name" value="Winged helix' DNA-binding domain"/>
    <property type="match status" value="1"/>
</dbReference>
<dbReference type="InterPro" id="IPR052509">
    <property type="entry name" value="Metal_resp_DNA-bind_regulator"/>
</dbReference>
<evidence type="ECO:0000313" key="2">
    <source>
        <dbReference type="EMBL" id="WCO65760.1"/>
    </source>
</evidence>
<gene>
    <name evidence="2" type="ORF">PO878_14745</name>
</gene>
<protein>
    <submittedName>
        <fullName evidence="2">PadR family transcriptional regulator</fullName>
    </submittedName>
</protein>
<keyword evidence="3" id="KW-1185">Reference proteome</keyword>
<dbReference type="EMBL" id="CP116942">
    <property type="protein sequence ID" value="WCO65760.1"/>
    <property type="molecule type" value="Genomic_DNA"/>
</dbReference>
<dbReference type="Proteomes" id="UP001216390">
    <property type="component" value="Chromosome"/>
</dbReference>
<dbReference type="RefSeq" id="WP_272735287.1">
    <property type="nucleotide sequence ID" value="NZ_CP116942.1"/>
</dbReference>